<dbReference type="Pfam" id="PF01476">
    <property type="entry name" value="LysM"/>
    <property type="match status" value="1"/>
</dbReference>
<organism evidence="3 4">
    <name type="scientific">Segnochrobactrum spirostomi</name>
    <dbReference type="NCBI Taxonomy" id="2608987"/>
    <lineage>
        <taxon>Bacteria</taxon>
        <taxon>Pseudomonadati</taxon>
        <taxon>Pseudomonadota</taxon>
        <taxon>Alphaproteobacteria</taxon>
        <taxon>Hyphomicrobiales</taxon>
        <taxon>Segnochrobactraceae</taxon>
        <taxon>Segnochrobactrum</taxon>
    </lineage>
</organism>
<evidence type="ECO:0000256" key="1">
    <source>
        <dbReference type="SAM" id="MobiDB-lite"/>
    </source>
</evidence>
<dbReference type="InterPro" id="IPR036779">
    <property type="entry name" value="LysM_dom_sf"/>
</dbReference>
<evidence type="ECO:0000313" key="4">
    <source>
        <dbReference type="Proteomes" id="UP000332515"/>
    </source>
</evidence>
<feature type="region of interest" description="Disordered" evidence="1">
    <location>
        <begin position="28"/>
        <end position="67"/>
    </location>
</feature>
<dbReference type="InterPro" id="IPR013783">
    <property type="entry name" value="Ig-like_fold"/>
</dbReference>
<dbReference type="RefSeq" id="WP_153484179.1">
    <property type="nucleotide sequence ID" value="NZ_VWNA01000001.1"/>
</dbReference>
<dbReference type="AlphaFoldDB" id="A0A6A7Y4N4"/>
<dbReference type="SUPFAM" id="SSF54106">
    <property type="entry name" value="LysM domain"/>
    <property type="match status" value="1"/>
</dbReference>
<gene>
    <name evidence="3" type="ORF">F0357_15925</name>
</gene>
<evidence type="ECO:0000259" key="2">
    <source>
        <dbReference type="PROSITE" id="PS51782"/>
    </source>
</evidence>
<dbReference type="Gene3D" id="2.60.40.10">
    <property type="entry name" value="Immunoglobulins"/>
    <property type="match status" value="2"/>
</dbReference>
<feature type="region of interest" description="Disordered" evidence="1">
    <location>
        <begin position="105"/>
        <end position="141"/>
    </location>
</feature>
<dbReference type="Gene3D" id="3.10.350.10">
    <property type="entry name" value="LysM domain"/>
    <property type="match status" value="1"/>
</dbReference>
<dbReference type="PANTHER" id="PTHR34700:SF4">
    <property type="entry name" value="PHAGE-LIKE ELEMENT PBSX PROTEIN XKDP"/>
    <property type="match status" value="1"/>
</dbReference>
<dbReference type="SMART" id="SM00257">
    <property type="entry name" value="LysM"/>
    <property type="match status" value="1"/>
</dbReference>
<keyword evidence="4" id="KW-1185">Reference proteome</keyword>
<dbReference type="CDD" id="cd00118">
    <property type="entry name" value="LysM"/>
    <property type="match status" value="1"/>
</dbReference>
<dbReference type="InterPro" id="IPR018392">
    <property type="entry name" value="LysM"/>
</dbReference>
<sequence length="416" mass="41144">MKGAARNGAILIAVLIVAGGGYALYRSSHSTAPSPSSSPASSSTPAPSAQPAAPAAGNSAAPAASASGTPAATASAKATSPAAQGAAAPGASTTAGSTATATAAASGSTGASAPGPGGVTVAEKAGSAAEQTNADKPAAPTFDVVRVEKSGDATLAGRSVPNADIVLYANGAVVGRTKADAQGNWVMVLERPLAPGEYDLALTSVAPGDKSETEAIDHIAVSIPKDRSETPLVAVVTKSGPTRVLQQPGSAEVPPANAAAGAGVSIAKVELQSGTLHVTGTAAPDAAVRLYVDDVPVAEGKATADGAFDLAGKTPLATGAHQVRVDQVAGSEAKVVARAEVPFTNDLPVASTKIASAAGKEKAREVVIRRGDDLWSIAQQLYGSGNRYVSIYRANKKQIRNPDLIYPGQVFKLPAP</sequence>
<protein>
    <submittedName>
        <fullName evidence="3">LysM peptidoglycan-binding domain-containing protein</fullName>
    </submittedName>
</protein>
<accession>A0A6A7Y4N4</accession>
<dbReference type="PROSITE" id="PS51782">
    <property type="entry name" value="LYSM"/>
    <property type="match status" value="1"/>
</dbReference>
<name>A0A6A7Y4N4_9HYPH</name>
<reference evidence="3 4" key="1">
    <citation type="submission" date="2019-09" db="EMBL/GenBank/DDBJ databases">
        <title>Segnochrobactrum spirostomi gen. nov., sp. nov., isolated from the ciliate Spirostomum cf. yagiui and description of a novel family, Segnochrobactraceae fam. nov. within the order Rhizobiales of the class Alphaproteobacteria.</title>
        <authorList>
            <person name="Akter S."/>
            <person name="Shazib S.U.A."/>
            <person name="Shin M.K."/>
        </authorList>
    </citation>
    <scope>NUCLEOTIDE SEQUENCE [LARGE SCALE GENOMIC DNA]</scope>
    <source>
        <strain evidence="3 4">Sp-1</strain>
    </source>
</reference>
<feature type="compositionally biased region" description="Low complexity" evidence="1">
    <location>
        <begin position="105"/>
        <end position="114"/>
    </location>
</feature>
<comment type="caution">
    <text evidence="3">The sequence shown here is derived from an EMBL/GenBank/DDBJ whole genome shotgun (WGS) entry which is preliminary data.</text>
</comment>
<dbReference type="InterPro" id="IPR052196">
    <property type="entry name" value="Bact_Kbp"/>
</dbReference>
<dbReference type="Proteomes" id="UP000332515">
    <property type="component" value="Unassembled WGS sequence"/>
</dbReference>
<dbReference type="PANTHER" id="PTHR34700">
    <property type="entry name" value="POTASSIUM BINDING PROTEIN KBP"/>
    <property type="match status" value="1"/>
</dbReference>
<feature type="domain" description="LysM" evidence="2">
    <location>
        <begin position="364"/>
        <end position="413"/>
    </location>
</feature>
<dbReference type="EMBL" id="VWNA01000001">
    <property type="protein sequence ID" value="MQT14103.1"/>
    <property type="molecule type" value="Genomic_DNA"/>
</dbReference>
<evidence type="ECO:0000313" key="3">
    <source>
        <dbReference type="EMBL" id="MQT14103.1"/>
    </source>
</evidence>
<proteinExistence type="predicted"/>